<dbReference type="RefSeq" id="WP_195798361.1">
    <property type="nucleotide sequence ID" value="NZ_CP061379.1"/>
</dbReference>
<evidence type="ECO:0000313" key="2">
    <source>
        <dbReference type="Proteomes" id="UP000594621"/>
    </source>
</evidence>
<dbReference type="KEGG" id="bcou:IC761_19985"/>
<protein>
    <recommendedName>
        <fullName evidence="3">IrrE N-terminal-like domain-containing protein</fullName>
    </recommendedName>
</protein>
<sequence length="261" mass="28904">MSSDDYFVDPLSDSEVQAYAKRARIFLGLGDARRVDPLILEGVDKIWTVQGVKSFRLEVVADEALPHDVGLTTYDGTKILVQIPRRIRHDAYLGDGFARYTVTHELGHATLHLNKLMSGAAMPRRGSGNKRSDWIPKFKSAERQAMTFGGAFLINDKIGRGLTSPEAISIEFGLSLQAAHIYFEQVQEEIARPEASGRIRQMADQVRAALVPTSSSVATPSFLNEICSCCGQQKLFPVGNKYMCQGCDAIYDRFQDGDQVQ</sequence>
<accession>A0A7S9GXP0</accession>
<keyword evidence="2" id="KW-1185">Reference proteome</keyword>
<organism evidence="1 2">
    <name type="scientific">Bradyrhizobium commune</name>
    <dbReference type="NCBI Taxonomy" id="83627"/>
    <lineage>
        <taxon>Bacteria</taxon>
        <taxon>Pseudomonadati</taxon>
        <taxon>Pseudomonadota</taxon>
        <taxon>Alphaproteobacteria</taxon>
        <taxon>Hyphomicrobiales</taxon>
        <taxon>Nitrobacteraceae</taxon>
        <taxon>Bradyrhizobium</taxon>
    </lineage>
</organism>
<dbReference type="AlphaFoldDB" id="A0A7S9GXP0"/>
<dbReference type="EMBL" id="CP061379">
    <property type="protein sequence ID" value="QPF88810.1"/>
    <property type="molecule type" value="Genomic_DNA"/>
</dbReference>
<dbReference type="Proteomes" id="UP000594621">
    <property type="component" value="Chromosome"/>
</dbReference>
<reference evidence="1 2" key="1">
    <citation type="submission" date="2020-09" db="EMBL/GenBank/DDBJ databases">
        <title>Complete genomes of bradyrhizobia occurring on native shrubby legumes in Australia.</title>
        <authorList>
            <person name="Lafay B."/>
        </authorList>
    </citation>
    <scope>NUCLEOTIDE SEQUENCE [LARGE SCALE GENOMIC DNA]</scope>
    <source>
        <strain evidence="1 2">BDV5040</strain>
    </source>
</reference>
<name>A0A7S9GXP0_9BRAD</name>
<evidence type="ECO:0008006" key="3">
    <source>
        <dbReference type="Google" id="ProtNLM"/>
    </source>
</evidence>
<proteinExistence type="predicted"/>
<evidence type="ECO:0000313" key="1">
    <source>
        <dbReference type="EMBL" id="QPF88810.1"/>
    </source>
</evidence>
<gene>
    <name evidence="1" type="ORF">IC761_19985</name>
</gene>